<evidence type="ECO:0000256" key="2">
    <source>
        <dbReference type="ARBA" id="ARBA00012438"/>
    </source>
</evidence>
<dbReference type="InterPro" id="IPR003661">
    <property type="entry name" value="HisK_dim/P_dom"/>
</dbReference>
<dbReference type="PROSITE" id="PS50109">
    <property type="entry name" value="HIS_KIN"/>
    <property type="match status" value="1"/>
</dbReference>
<evidence type="ECO:0000259" key="8">
    <source>
        <dbReference type="PROSITE" id="PS50112"/>
    </source>
</evidence>
<dbReference type="InterPro" id="IPR005467">
    <property type="entry name" value="His_kinase_dom"/>
</dbReference>
<dbReference type="SMART" id="SM00387">
    <property type="entry name" value="HATPase_c"/>
    <property type="match status" value="1"/>
</dbReference>
<keyword evidence="5" id="KW-0418">Kinase</keyword>
<gene>
    <name evidence="9" type="ORF">mvi_40240</name>
</gene>
<evidence type="ECO:0000259" key="7">
    <source>
        <dbReference type="PROSITE" id="PS50109"/>
    </source>
</evidence>
<dbReference type="EMBL" id="AP024145">
    <property type="protein sequence ID" value="BCM85563.1"/>
    <property type="molecule type" value="Genomic_DNA"/>
</dbReference>
<dbReference type="PROSITE" id="PS50112">
    <property type="entry name" value="PAS"/>
    <property type="match status" value="1"/>
</dbReference>
<dbReference type="SMART" id="SM00091">
    <property type="entry name" value="PAS"/>
    <property type="match status" value="1"/>
</dbReference>
<dbReference type="KEGG" id="mind:mvi_40240"/>
<dbReference type="SUPFAM" id="SSF55874">
    <property type="entry name" value="ATPase domain of HSP90 chaperone/DNA topoisomerase II/histidine kinase"/>
    <property type="match status" value="1"/>
</dbReference>
<evidence type="ECO:0000256" key="1">
    <source>
        <dbReference type="ARBA" id="ARBA00000085"/>
    </source>
</evidence>
<feature type="region of interest" description="Disordered" evidence="6">
    <location>
        <begin position="326"/>
        <end position="349"/>
    </location>
</feature>
<evidence type="ECO:0000256" key="6">
    <source>
        <dbReference type="SAM" id="MobiDB-lite"/>
    </source>
</evidence>
<dbReference type="SUPFAM" id="SSF55785">
    <property type="entry name" value="PYP-like sensor domain (PAS domain)"/>
    <property type="match status" value="1"/>
</dbReference>
<feature type="compositionally biased region" description="Low complexity" evidence="6">
    <location>
        <begin position="452"/>
        <end position="467"/>
    </location>
</feature>
<dbReference type="InterPro" id="IPR036890">
    <property type="entry name" value="HATPase_C_sf"/>
</dbReference>
<dbReference type="CDD" id="cd00082">
    <property type="entry name" value="HisKA"/>
    <property type="match status" value="1"/>
</dbReference>
<dbReference type="RefSeq" id="WP_244748619.1">
    <property type="nucleotide sequence ID" value="NZ_AP024145.1"/>
</dbReference>
<evidence type="ECO:0000256" key="3">
    <source>
        <dbReference type="ARBA" id="ARBA00022553"/>
    </source>
</evidence>
<evidence type="ECO:0000313" key="10">
    <source>
        <dbReference type="Proteomes" id="UP000663508"/>
    </source>
</evidence>
<dbReference type="EC" id="2.7.13.3" evidence="2"/>
<organism evidence="9 10">
    <name type="scientific">Methylobacterium indicum</name>
    <dbReference type="NCBI Taxonomy" id="1775910"/>
    <lineage>
        <taxon>Bacteria</taxon>
        <taxon>Pseudomonadati</taxon>
        <taxon>Pseudomonadota</taxon>
        <taxon>Alphaproteobacteria</taxon>
        <taxon>Hyphomicrobiales</taxon>
        <taxon>Methylobacteriaceae</taxon>
        <taxon>Methylobacterium</taxon>
    </lineage>
</organism>
<dbReference type="InterPro" id="IPR000014">
    <property type="entry name" value="PAS"/>
</dbReference>
<dbReference type="AlphaFoldDB" id="A0A8H9C819"/>
<dbReference type="Pfam" id="PF02518">
    <property type="entry name" value="HATPase_c"/>
    <property type="match status" value="1"/>
</dbReference>
<protein>
    <recommendedName>
        <fullName evidence="2">histidine kinase</fullName>
        <ecNumber evidence="2">2.7.13.3</ecNumber>
    </recommendedName>
</protein>
<dbReference type="Gene3D" id="1.10.287.130">
    <property type="match status" value="1"/>
</dbReference>
<accession>A0A8H9C819</accession>
<feature type="compositionally biased region" description="Pro residues" evidence="6">
    <location>
        <begin position="430"/>
        <end position="440"/>
    </location>
</feature>
<feature type="region of interest" description="Disordered" evidence="6">
    <location>
        <begin position="130"/>
        <end position="182"/>
    </location>
</feature>
<evidence type="ECO:0000256" key="4">
    <source>
        <dbReference type="ARBA" id="ARBA00022679"/>
    </source>
</evidence>
<dbReference type="PANTHER" id="PTHR43047">
    <property type="entry name" value="TWO-COMPONENT HISTIDINE PROTEIN KINASE"/>
    <property type="match status" value="1"/>
</dbReference>
<dbReference type="GO" id="GO:0000155">
    <property type="term" value="F:phosphorelay sensor kinase activity"/>
    <property type="evidence" value="ECO:0007669"/>
    <property type="project" value="InterPro"/>
</dbReference>
<dbReference type="PANTHER" id="PTHR43047:SF72">
    <property type="entry name" value="OSMOSENSING HISTIDINE PROTEIN KINASE SLN1"/>
    <property type="match status" value="1"/>
</dbReference>
<dbReference type="Gene3D" id="3.30.450.20">
    <property type="entry name" value="PAS domain"/>
    <property type="match status" value="1"/>
</dbReference>
<dbReference type="Proteomes" id="UP000663508">
    <property type="component" value="Chromosome"/>
</dbReference>
<dbReference type="SMART" id="SM00388">
    <property type="entry name" value="HisKA"/>
    <property type="match status" value="1"/>
</dbReference>
<dbReference type="GO" id="GO:0009927">
    <property type="term" value="F:histidine phosphotransfer kinase activity"/>
    <property type="evidence" value="ECO:0007669"/>
    <property type="project" value="TreeGrafter"/>
</dbReference>
<dbReference type="InterPro" id="IPR013656">
    <property type="entry name" value="PAS_4"/>
</dbReference>
<evidence type="ECO:0000313" key="9">
    <source>
        <dbReference type="EMBL" id="BCM85563.1"/>
    </source>
</evidence>
<reference evidence="9" key="1">
    <citation type="submission" date="2020-11" db="EMBL/GenBank/DDBJ databases">
        <title>Complete genome sequence of a novel pathogenic Methylobacterium strain isolated from rice in Vietnam.</title>
        <authorList>
            <person name="Lai K."/>
            <person name="Okazaki S."/>
            <person name="Higashi K."/>
            <person name="Mori H."/>
            <person name="Toyoda A."/>
            <person name="Kurokawa K."/>
        </authorList>
    </citation>
    <scope>NUCLEOTIDE SEQUENCE</scope>
    <source>
        <strain evidence="9">VL1</strain>
    </source>
</reference>
<comment type="catalytic activity">
    <reaction evidence="1">
        <text>ATP + protein L-histidine = ADP + protein N-phospho-L-histidine.</text>
        <dbReference type="EC" id="2.7.13.3"/>
    </reaction>
</comment>
<keyword evidence="4" id="KW-0808">Transferase</keyword>
<feature type="compositionally biased region" description="Low complexity" evidence="6">
    <location>
        <begin position="163"/>
        <end position="181"/>
    </location>
</feature>
<keyword evidence="3" id="KW-0597">Phosphoprotein</keyword>
<dbReference type="InterPro" id="IPR004358">
    <property type="entry name" value="Sig_transdc_His_kin-like_C"/>
</dbReference>
<dbReference type="InterPro" id="IPR036097">
    <property type="entry name" value="HisK_dim/P_sf"/>
</dbReference>
<dbReference type="InterPro" id="IPR003594">
    <property type="entry name" value="HATPase_dom"/>
</dbReference>
<evidence type="ECO:0000256" key="5">
    <source>
        <dbReference type="ARBA" id="ARBA00022777"/>
    </source>
</evidence>
<dbReference type="PRINTS" id="PR00344">
    <property type="entry name" value="BCTRLSENSOR"/>
</dbReference>
<dbReference type="Gene3D" id="3.30.565.10">
    <property type="entry name" value="Histidine kinase-like ATPase, C-terminal domain"/>
    <property type="match status" value="1"/>
</dbReference>
<feature type="domain" description="Histidine kinase" evidence="7">
    <location>
        <begin position="884"/>
        <end position="1105"/>
    </location>
</feature>
<dbReference type="CDD" id="cd00130">
    <property type="entry name" value="PAS"/>
    <property type="match status" value="1"/>
</dbReference>
<dbReference type="InterPro" id="IPR035965">
    <property type="entry name" value="PAS-like_dom_sf"/>
</dbReference>
<feature type="compositionally biased region" description="Pro residues" evidence="6">
    <location>
        <begin position="329"/>
        <end position="344"/>
    </location>
</feature>
<sequence length="1109" mass="113452">MGRDVLFETTIEALRADPAFGQRIAGPDRAFLLLDPGAERVLHASPAADSLRETIADAQGRIDPALDLARQLRGVANRPDGPAQPRLARLRLAAGRLAPPLLCACLPAALPDGTTGLAVAIVDPLPARRGRRAAAQEPATPENPIREVAPAPVLAPAPPPEAPASDLPAPAADAAPVQPRPASGPGLRFLWRSDAHGVLIEATGHLSDTVGASPVGQSWETLLAGPVEAEADLAEALAQPRTFRAVPVRWRLDGTRQAVAVDLSGAPRLGAGRSFAGFSGFGVIHPERIVPAADRPAPAAPKPPRPSLRERAAAVIAVGRHVPALDAPLPGPVRPRPVAAPDPVPDATGEAPDLASIAGATMAEFAGLMAVPFAQLGMSWGFAGKPSVRAATAAPAAAPASPGPGAPVAPSGETTDAPVEPGEGDATPPAALPPEAPTPEIPAAGTVHDIAGDAASPQAGPAQAPLPEESASDAVAAQATSNEDAARASTEAVPVEDPPTAAMPGRDGTEPLHPAGENPPHEKSAGEDPAQAPGQAATEHAATGEASSEDEEAPHAAALTLNEHAAFREIARALGARFGGDQGGLGGGPAPQGLSGRGAVTPFRGAQALARLPERGTEAALARLVERLPVGLLVHRGDEVLLANRHLLALADYDSLEALAAAGGPSAIFRGRDPAAATPGAGEGAPTVLATRAGGSVPVGVAVAVVEWDGAPASVLTVRRLPDLDPAQSLAAAEAHLAHRDAHLRETTAILDAVTDGVVVLDDEGRIVGMNRGARDLLAVESREVAGEPLLGLFAPECRPAAQAALLRASAGQTATTGEEVMARGPDGPLPVLLTLAPVATGTQRRVAAVLRDVSAFRRTEAELVRARREAERASAQKSDFLATISHEVRTPLNAIIGFAEVMLEEQFGPVGSERYRDYLRDIRASGEHVVSLVNDLLDLAKIEAGHLDLAFAGLPLNDLVAASVALMQPQAARQRVVMRTSFAAGLPAVLADQRSLRQAVLNVISNAVKFTDAGGQVIVSTATTDRGGVALRVRDTGIGMSPEEVEVALQPFRQVATAQTRRGGGTGLGLPLTKALVEANRATLRITSRKGEGTLVELLFPAGRVLDA</sequence>
<feature type="compositionally biased region" description="Pro residues" evidence="6">
    <location>
        <begin position="153"/>
        <end position="162"/>
    </location>
</feature>
<dbReference type="Pfam" id="PF08448">
    <property type="entry name" value="PAS_4"/>
    <property type="match status" value="1"/>
</dbReference>
<proteinExistence type="predicted"/>
<dbReference type="Pfam" id="PF00512">
    <property type="entry name" value="HisKA"/>
    <property type="match status" value="1"/>
</dbReference>
<dbReference type="NCBIfam" id="TIGR00229">
    <property type="entry name" value="sensory_box"/>
    <property type="match status" value="1"/>
</dbReference>
<feature type="region of interest" description="Disordered" evidence="6">
    <location>
        <begin position="395"/>
        <end position="554"/>
    </location>
</feature>
<dbReference type="GO" id="GO:0005886">
    <property type="term" value="C:plasma membrane"/>
    <property type="evidence" value="ECO:0007669"/>
    <property type="project" value="TreeGrafter"/>
</dbReference>
<name>A0A8H9C819_9HYPH</name>
<feature type="domain" description="PAS" evidence="8">
    <location>
        <begin position="743"/>
        <end position="813"/>
    </location>
</feature>
<dbReference type="SUPFAM" id="SSF47384">
    <property type="entry name" value="Homodimeric domain of signal transducing histidine kinase"/>
    <property type="match status" value="1"/>
</dbReference>